<dbReference type="EMBL" id="AWSO01000224">
    <property type="protein sequence ID" value="ESK93161.1"/>
    <property type="molecule type" value="Genomic_DNA"/>
</dbReference>
<comment type="caution">
    <text evidence="3">The sequence shown here is derived from an EMBL/GenBank/DDBJ whole genome shotgun (WGS) entry which is preliminary data.</text>
</comment>
<dbReference type="Proteomes" id="UP000017559">
    <property type="component" value="Unassembled WGS sequence"/>
</dbReference>
<dbReference type="PANTHER" id="PTHR31836:SF28">
    <property type="entry name" value="SRCR DOMAIN-CONTAINING PROTEIN-RELATED"/>
    <property type="match status" value="1"/>
</dbReference>
<dbReference type="HOGENOM" id="CLU_497894_0_0_1"/>
<dbReference type="CDD" id="cd22191">
    <property type="entry name" value="DPBB_RlpA_EXP_N-like"/>
    <property type="match status" value="5"/>
</dbReference>
<dbReference type="KEGG" id="mrr:Moror_1097"/>
<gene>
    <name evidence="3" type="ORF">Moror_1097</name>
</gene>
<dbReference type="InterPro" id="IPR051477">
    <property type="entry name" value="Expansin_CellWall"/>
</dbReference>
<evidence type="ECO:0000313" key="3">
    <source>
        <dbReference type="EMBL" id="ESK93161.1"/>
    </source>
</evidence>
<dbReference type="AlphaFoldDB" id="V2XK15"/>
<evidence type="ECO:0000256" key="1">
    <source>
        <dbReference type="ARBA" id="ARBA00022729"/>
    </source>
</evidence>
<reference evidence="3 4" key="1">
    <citation type="journal article" date="2014" name="BMC Genomics">
        <title>Genome and secretome analysis of the hemibiotrophic fungal pathogen, Moniliophthora roreri, which causes frosty pod rot disease of cacao: mechanisms of the biotrophic and necrotrophic phases.</title>
        <authorList>
            <person name="Meinhardt L.W."/>
            <person name="Costa G.G.L."/>
            <person name="Thomazella D.P.T."/>
            <person name="Teixeira P.J.P.L."/>
            <person name="Carazzolle M.F."/>
            <person name="Schuster S.C."/>
            <person name="Carlson J.E."/>
            <person name="Guiltinan M.J."/>
            <person name="Mieczkowski P."/>
            <person name="Farmer A."/>
            <person name="Ramaraj T."/>
            <person name="Crozier J."/>
            <person name="Davis R.E."/>
            <person name="Shao J."/>
            <person name="Melnick R.L."/>
            <person name="Pereira G.A.G."/>
            <person name="Bailey B.A."/>
        </authorList>
    </citation>
    <scope>NUCLEOTIDE SEQUENCE [LARGE SCALE GENOMIC DNA]</scope>
    <source>
        <strain evidence="3 4">MCA 2997</strain>
    </source>
</reference>
<evidence type="ECO:0000313" key="4">
    <source>
        <dbReference type="Proteomes" id="UP000017559"/>
    </source>
</evidence>
<name>V2XK15_MONRO</name>
<organism evidence="3 4">
    <name type="scientific">Moniliophthora roreri (strain MCA 2997)</name>
    <name type="common">Cocoa frosty pod rot fungus</name>
    <name type="synonym">Crinipellis roreri</name>
    <dbReference type="NCBI Taxonomy" id="1381753"/>
    <lineage>
        <taxon>Eukaryota</taxon>
        <taxon>Fungi</taxon>
        <taxon>Dikarya</taxon>
        <taxon>Basidiomycota</taxon>
        <taxon>Agaricomycotina</taxon>
        <taxon>Agaricomycetes</taxon>
        <taxon>Agaricomycetidae</taxon>
        <taxon>Agaricales</taxon>
        <taxon>Marasmiineae</taxon>
        <taxon>Marasmiaceae</taxon>
        <taxon>Moniliophthora</taxon>
    </lineage>
</organism>
<dbReference type="PANTHER" id="PTHR31836">
    <property type="match status" value="1"/>
</dbReference>
<dbReference type="STRING" id="1381753.V2XK15"/>
<feature type="domain" description="RlpA-like protein double-psi beta-barrel" evidence="2">
    <location>
        <begin position="216"/>
        <end position="305"/>
    </location>
</feature>
<accession>V2XK15</accession>
<protein>
    <submittedName>
        <fullName evidence="3">Non-catalytic module family expn protein</fullName>
    </submittedName>
</protein>
<feature type="domain" description="RlpA-like protein double-psi beta-barrel" evidence="2">
    <location>
        <begin position="89"/>
        <end position="178"/>
    </location>
</feature>
<feature type="domain" description="RlpA-like protein double-psi beta-barrel" evidence="2">
    <location>
        <begin position="329"/>
        <end position="418"/>
    </location>
</feature>
<keyword evidence="1" id="KW-0732">Signal</keyword>
<feature type="domain" description="RlpA-like protein double-psi beta-barrel" evidence="2">
    <location>
        <begin position="12"/>
        <end position="66"/>
    </location>
</feature>
<dbReference type="Pfam" id="PF03330">
    <property type="entry name" value="DPBB_1"/>
    <property type="match status" value="5"/>
</dbReference>
<dbReference type="InterPro" id="IPR009009">
    <property type="entry name" value="RlpA-like_DPBB"/>
</dbReference>
<dbReference type="SUPFAM" id="SSF50685">
    <property type="entry name" value="Barwin-like endoglucanases"/>
    <property type="match status" value="5"/>
</dbReference>
<dbReference type="Gene3D" id="2.40.40.10">
    <property type="entry name" value="RlpA-like domain"/>
    <property type="match status" value="5"/>
</dbReference>
<keyword evidence="4" id="KW-1185">Reference proteome</keyword>
<evidence type="ECO:0000259" key="2">
    <source>
        <dbReference type="Pfam" id="PF03330"/>
    </source>
</evidence>
<dbReference type="OrthoDB" id="623670at2759"/>
<feature type="domain" description="RlpA-like protein double-psi beta-barrel" evidence="2">
    <location>
        <begin position="441"/>
        <end position="531"/>
    </location>
</feature>
<sequence>MVVALPSGKYANGSKCRKHINVHYKSKSVNVVVADLCPGCGPNDVDLSEGAFKKLAGLDVGRMKVNWDFSGGLQLLDDEDDMPVDAKITGDATWYQPNGGYGACGAPSKNSDLVVALPQGQYDSGKKCWKHLGVHYKDKYVDVTVVDLCPGCGPNDIDLSEGAFKKLASLGTGRIKVTWNVQGGIQLLDDTEFAVEEQEDAEEAYAVGFPHTSSFTGDATWYQPNGGFGACGWKLSNSDMVVALPSGKYANGSKCRKHINVHYKSKSVNVVVADLCPGCGPNDVDLSEGAFKKLAGLDVGRMKVNWDFSGGLQLLDDDEDDMPVDAKITGDATWYQPNGGFGACGWKLSNSDMVVALPSGKYANGSKCRKHINVHYKSKSVNVVVADLCPGCGPNDVDLSEGAFKKLAGLDVGRMKVNWDFSGGLQLLDDDEDDMPVDAKTTGDATWYQPNGGFGACGARSSNSDLVVALPQGHYANGSKCWKHLGVHYRDKYVDVTVVDLCPGCGPNDIDLSEGAFQRLAGLDVGRIKVTWEVNGGLRLIEQDNDY</sequence>
<dbReference type="InterPro" id="IPR036908">
    <property type="entry name" value="RlpA-like_sf"/>
</dbReference>
<proteinExistence type="predicted"/>